<proteinExistence type="predicted"/>
<dbReference type="EMBL" id="MK071979">
    <property type="protein sequence ID" value="AYV75194.1"/>
    <property type="molecule type" value="Genomic_DNA"/>
</dbReference>
<evidence type="ECO:0000313" key="1">
    <source>
        <dbReference type="EMBL" id="AYV75194.1"/>
    </source>
</evidence>
<name>A0A3G4ZLB2_9VIRU</name>
<gene>
    <name evidence="1" type="ORF">Terrestrivirus1_68</name>
</gene>
<organism evidence="1">
    <name type="scientific">Terrestrivirus sp</name>
    <dbReference type="NCBI Taxonomy" id="2487775"/>
    <lineage>
        <taxon>Viruses</taxon>
        <taxon>Varidnaviria</taxon>
        <taxon>Bamfordvirae</taxon>
        <taxon>Nucleocytoviricota</taxon>
        <taxon>Megaviricetes</taxon>
        <taxon>Imitervirales</taxon>
        <taxon>Mimiviridae</taxon>
        <taxon>Klosneuvirinae</taxon>
    </lineage>
</organism>
<reference evidence="1" key="1">
    <citation type="submission" date="2018-10" db="EMBL/GenBank/DDBJ databases">
        <title>Hidden diversity of soil giant viruses.</title>
        <authorList>
            <person name="Schulz F."/>
            <person name="Alteio L."/>
            <person name="Goudeau D."/>
            <person name="Ryan E.M."/>
            <person name="Malmstrom R.R."/>
            <person name="Blanchard J."/>
            <person name="Woyke T."/>
        </authorList>
    </citation>
    <scope>NUCLEOTIDE SEQUENCE</scope>
    <source>
        <strain evidence="1">TEV1</strain>
    </source>
</reference>
<sequence length="122" mass="14505">MNSNNVEEIVKQMSDMNKRLDNIEQCLIKLSDMKQALNKYDDVKKRIHQFWVLHDQTLVDISENKENDKNYRYMIAIVEYVFNAGFSPTLERVNSNNIFSNNYKIVIKVDGCVYENFKFKPK</sequence>
<protein>
    <submittedName>
        <fullName evidence="1">Uncharacterized protein</fullName>
    </submittedName>
</protein>
<accession>A0A3G4ZLB2</accession>